<protein>
    <submittedName>
        <fullName evidence="2">Uncharacterized protein</fullName>
    </submittedName>
</protein>
<feature type="transmembrane region" description="Helical" evidence="1">
    <location>
        <begin position="93"/>
        <end position="116"/>
    </location>
</feature>
<evidence type="ECO:0000313" key="3">
    <source>
        <dbReference type="Proteomes" id="UP000266301"/>
    </source>
</evidence>
<proteinExistence type="predicted"/>
<feature type="transmembrane region" description="Helical" evidence="1">
    <location>
        <begin position="34"/>
        <end position="50"/>
    </location>
</feature>
<dbReference type="KEGG" id="cfer:D4Z93_11960"/>
<name>A0A386H6C5_9CLOT</name>
<accession>A0A386H6C5</accession>
<keyword evidence="1" id="KW-0812">Transmembrane</keyword>
<dbReference type="Proteomes" id="UP000266301">
    <property type="component" value="Chromosome"/>
</dbReference>
<organism evidence="2 3">
    <name type="scientific">Clostridium fermenticellae</name>
    <dbReference type="NCBI Taxonomy" id="2068654"/>
    <lineage>
        <taxon>Bacteria</taxon>
        <taxon>Bacillati</taxon>
        <taxon>Bacillota</taxon>
        <taxon>Clostridia</taxon>
        <taxon>Eubacteriales</taxon>
        <taxon>Clostridiaceae</taxon>
        <taxon>Clostridium</taxon>
    </lineage>
</organism>
<evidence type="ECO:0000313" key="2">
    <source>
        <dbReference type="EMBL" id="AYD41190.1"/>
    </source>
</evidence>
<sequence>MRKDNSRPIAIGLLVLYIIRSTFAGEILVDFKTEFFIIVGILIFVYVYRFKGNKIERKYLIVQVVIVALLMISVMVLCIIPDDHSQRSQQYKIVILIIIIILNISFTVVTIADGIYKHKNNK</sequence>
<dbReference type="EMBL" id="CP032416">
    <property type="protein sequence ID" value="AYD41190.1"/>
    <property type="molecule type" value="Genomic_DNA"/>
</dbReference>
<keyword evidence="1" id="KW-0472">Membrane</keyword>
<evidence type="ECO:0000256" key="1">
    <source>
        <dbReference type="SAM" id="Phobius"/>
    </source>
</evidence>
<gene>
    <name evidence="2" type="ORF">D4Z93_11960</name>
</gene>
<dbReference type="RefSeq" id="WP_119973811.1">
    <property type="nucleotide sequence ID" value="NZ_CP032416.1"/>
</dbReference>
<keyword evidence="1" id="KW-1133">Transmembrane helix</keyword>
<feature type="transmembrane region" description="Helical" evidence="1">
    <location>
        <begin position="59"/>
        <end position="81"/>
    </location>
</feature>
<dbReference type="AlphaFoldDB" id="A0A386H6C5"/>
<reference evidence="2 3" key="1">
    <citation type="journal article" date="2019" name="Int. J. Syst. Evol. Microbiol.">
        <title>Clostridium fermenticellae sp. nov., isolated from the mud in a fermentation cellar for the production of the Chinese liquor, baijiu.</title>
        <authorList>
            <person name="Xu P.X."/>
            <person name="Chai L.J."/>
            <person name="Qiu T."/>
            <person name="Zhang X.J."/>
            <person name="Lu Z.M."/>
            <person name="Xiao C."/>
            <person name="Wang S.T."/>
            <person name="Shen C.H."/>
            <person name="Shi J.S."/>
            <person name="Xu Z.H."/>
        </authorList>
    </citation>
    <scope>NUCLEOTIDE SEQUENCE [LARGE SCALE GENOMIC DNA]</scope>
    <source>
        <strain evidence="2 3">JN500901</strain>
    </source>
</reference>
<keyword evidence="3" id="KW-1185">Reference proteome</keyword>